<feature type="compositionally biased region" description="Polar residues" evidence="1">
    <location>
        <begin position="47"/>
        <end position="69"/>
    </location>
</feature>
<feature type="chain" id="PRO_5031223222" description="Lipoprotein" evidence="2">
    <location>
        <begin position="20"/>
        <end position="77"/>
    </location>
</feature>
<dbReference type="Proteomes" id="UP000527324">
    <property type="component" value="Unassembled WGS sequence"/>
</dbReference>
<evidence type="ECO:0000256" key="1">
    <source>
        <dbReference type="SAM" id="MobiDB-lite"/>
    </source>
</evidence>
<proteinExistence type="predicted"/>
<feature type="signal peptide" evidence="2">
    <location>
        <begin position="1"/>
        <end position="19"/>
    </location>
</feature>
<feature type="region of interest" description="Disordered" evidence="1">
    <location>
        <begin position="44"/>
        <end position="77"/>
    </location>
</feature>
<protein>
    <recommendedName>
        <fullName evidence="5">Lipoprotein</fullName>
    </recommendedName>
</protein>
<dbReference type="AlphaFoldDB" id="A0A7W9F9M7"/>
<keyword evidence="4" id="KW-1185">Reference proteome</keyword>
<organism evidence="3 4">
    <name type="scientific">Brevundimonas aurantiaca</name>
    <dbReference type="NCBI Taxonomy" id="74316"/>
    <lineage>
        <taxon>Bacteria</taxon>
        <taxon>Pseudomonadati</taxon>
        <taxon>Pseudomonadota</taxon>
        <taxon>Alphaproteobacteria</taxon>
        <taxon>Caulobacterales</taxon>
        <taxon>Caulobacteraceae</taxon>
        <taxon>Brevundimonas</taxon>
    </lineage>
</organism>
<dbReference type="PROSITE" id="PS51257">
    <property type="entry name" value="PROKAR_LIPOPROTEIN"/>
    <property type="match status" value="1"/>
</dbReference>
<dbReference type="GeneID" id="88838552"/>
<sequence>MTRLILPLLVLAPVMTACAPDTRMPESGYQWQQRQERIEREWRAAQSQVPAQTPTKTQAVAPAQTSTNGAPAPEDRS</sequence>
<evidence type="ECO:0000256" key="2">
    <source>
        <dbReference type="SAM" id="SignalP"/>
    </source>
</evidence>
<evidence type="ECO:0008006" key="5">
    <source>
        <dbReference type="Google" id="ProtNLM"/>
    </source>
</evidence>
<dbReference type="EMBL" id="JACHOQ010000002">
    <property type="protein sequence ID" value="MBB5739513.1"/>
    <property type="molecule type" value="Genomic_DNA"/>
</dbReference>
<keyword evidence="2" id="KW-0732">Signal</keyword>
<comment type="caution">
    <text evidence="3">The sequence shown here is derived from an EMBL/GenBank/DDBJ whole genome shotgun (WGS) entry which is preliminary data.</text>
</comment>
<evidence type="ECO:0000313" key="4">
    <source>
        <dbReference type="Proteomes" id="UP000527324"/>
    </source>
</evidence>
<name>A0A7W9F9M7_9CAUL</name>
<dbReference type="RefSeq" id="WP_183215770.1">
    <property type="nucleotide sequence ID" value="NZ_CAJFZW010000004.1"/>
</dbReference>
<gene>
    <name evidence="3" type="ORF">GGQ93_001215</name>
</gene>
<accession>A0A7W9F9M7</accession>
<evidence type="ECO:0000313" key="3">
    <source>
        <dbReference type="EMBL" id="MBB5739513.1"/>
    </source>
</evidence>
<reference evidence="3 4" key="1">
    <citation type="submission" date="2020-08" db="EMBL/GenBank/DDBJ databases">
        <title>Genomic Encyclopedia of Type Strains, Phase IV (KMG-IV): sequencing the most valuable type-strain genomes for metagenomic binning, comparative biology and taxonomic classification.</title>
        <authorList>
            <person name="Goeker M."/>
        </authorList>
    </citation>
    <scope>NUCLEOTIDE SEQUENCE [LARGE SCALE GENOMIC DNA]</scope>
    <source>
        <strain evidence="3 4">DSM 4731</strain>
    </source>
</reference>